<proteinExistence type="predicted"/>
<feature type="domain" description="Filamentous haemagglutinin FhaB/tRNA nuclease CdiA-like TPS" evidence="5">
    <location>
        <begin position="58"/>
        <end position="171"/>
    </location>
</feature>
<feature type="compositionally biased region" description="Basic residues" evidence="4">
    <location>
        <begin position="1"/>
        <end position="18"/>
    </location>
</feature>
<dbReference type="Pfam" id="PF18886">
    <property type="entry name" value="DUF5649"/>
    <property type="match status" value="1"/>
</dbReference>
<dbReference type="KEGG" id="nwr:E3U44_12135"/>
<dbReference type="EMBL" id="CP038033">
    <property type="protein sequence ID" value="QBQ55172.1"/>
    <property type="molecule type" value="Genomic_DNA"/>
</dbReference>
<name>A0A4P7C2Q3_9GAMM</name>
<dbReference type="NCBIfam" id="TIGR01901">
    <property type="entry name" value="adhes_NPXG"/>
    <property type="match status" value="1"/>
</dbReference>
<dbReference type="PANTHER" id="PTHR12338:SF8">
    <property type="entry name" value="HEME_HEMOPEXIN-BINDING PROTEIN"/>
    <property type="match status" value="1"/>
</dbReference>
<feature type="compositionally biased region" description="Polar residues" evidence="4">
    <location>
        <begin position="1840"/>
        <end position="1860"/>
    </location>
</feature>
<evidence type="ECO:0000259" key="5">
    <source>
        <dbReference type="SMART" id="SM00912"/>
    </source>
</evidence>
<dbReference type="Proteomes" id="UP000294325">
    <property type="component" value="Chromosome"/>
</dbReference>
<dbReference type="InterPro" id="IPR012334">
    <property type="entry name" value="Pectin_lyas_fold"/>
</dbReference>
<dbReference type="InterPro" id="IPR043709">
    <property type="entry name" value="DUF5649"/>
</dbReference>
<evidence type="ECO:0000256" key="3">
    <source>
        <dbReference type="ARBA" id="ARBA00022729"/>
    </source>
</evidence>
<dbReference type="Pfam" id="PF05860">
    <property type="entry name" value="TPS"/>
    <property type="match status" value="1"/>
</dbReference>
<keyword evidence="7" id="KW-1185">Reference proteome</keyword>
<evidence type="ECO:0000313" key="7">
    <source>
        <dbReference type="Proteomes" id="UP000294325"/>
    </source>
</evidence>
<evidence type="ECO:0000256" key="2">
    <source>
        <dbReference type="ARBA" id="ARBA00022525"/>
    </source>
</evidence>
<dbReference type="OrthoDB" id="5563402at2"/>
<feature type="region of interest" description="Disordered" evidence="4">
    <location>
        <begin position="1840"/>
        <end position="1896"/>
    </location>
</feature>
<keyword evidence="3" id="KW-0732">Signal</keyword>
<evidence type="ECO:0000313" key="6">
    <source>
        <dbReference type="EMBL" id="QBQ55172.1"/>
    </source>
</evidence>
<keyword evidence="2" id="KW-0964">Secreted</keyword>
<protein>
    <submittedName>
        <fullName evidence="6">Filamentous hemagglutinin N-terminal domain-containing protein</fullName>
    </submittedName>
</protein>
<dbReference type="PANTHER" id="PTHR12338">
    <property type="entry name" value="AUTOTRANSPORTER"/>
    <property type="match status" value="1"/>
</dbReference>
<dbReference type="SMART" id="SM00912">
    <property type="entry name" value="Haemagg_act"/>
    <property type="match status" value="1"/>
</dbReference>
<evidence type="ECO:0000256" key="1">
    <source>
        <dbReference type="ARBA" id="ARBA00004613"/>
    </source>
</evidence>
<feature type="region of interest" description="Disordered" evidence="4">
    <location>
        <begin position="1"/>
        <end position="35"/>
    </location>
</feature>
<organism evidence="6 7">
    <name type="scientific">Nitrosococcus wardiae</name>
    <dbReference type="NCBI Taxonomy" id="1814290"/>
    <lineage>
        <taxon>Bacteria</taxon>
        <taxon>Pseudomonadati</taxon>
        <taxon>Pseudomonadota</taxon>
        <taxon>Gammaproteobacteria</taxon>
        <taxon>Chromatiales</taxon>
        <taxon>Chromatiaceae</taxon>
        <taxon>Nitrosococcus</taxon>
    </lineage>
</organism>
<dbReference type="InterPro" id="IPR011050">
    <property type="entry name" value="Pectin_lyase_fold/virulence"/>
</dbReference>
<comment type="subcellular location">
    <subcellularLocation>
        <location evidence="1">Secreted</location>
    </subcellularLocation>
</comment>
<sequence>MSHTGKRKQRVRRRKRRSGPGQSMRGDYGPAPSRSTAPVQVSLIVLLVSSAISWPGSAEANPRGGRVVAGSASIVQRDPSRLDVVQESDKAIIDWRRFSIGADEHTHFQQPSTAAIALNRVKGADPSQILGQLTANGQIFLVNPNGVLFGPGAQVDVAGLVATTADIRNEDFLAGNYVFGLSSENGEASVINLGQIQVAENGIAVLAASGVHNKGLIQARLGRVALAGARTFTLDFHGDGLLQFDVGSQVRVQPTGPDGQPLESLVSNTGKIVANGGVVTLTSHGADAVVDRVINMEGVVQARAVETKGGTIVLSGGEEGEVAVSGILDASGAETGQTGGTVKVLGEKVGVFENAHIDASGDQGGGEVWVGGNFQGKGPEPNAKRTYVGPTATIAADAKTQGEGGEVIVWADEVTGYHGEISAQGGVEGGDGGFVEVSGKENLIFRGMADLSAPKGSSGTLLLDPTDITIIPGSGDDTDSTIYENTLEALGENVNLKLEADEDITFSGIFALSLQTNSVTFSADADKDGVGVFSAVNEGAFSALNENVPGREFSSVEVGIETQGGNITIEGARIRVADINSNGGDITLRGTVAGANIQHLSLSPSISKPISSGGGDITLTGDKIDLGEGINSVTGSGGNLFIQPVNPKQEIRIAGSGETGALELTADDLVALADDFSTVTIGRDNGTGAIIVEAEGVIFNDNLILQSPSTGGRILANGSIQTSSHDLALIAGNDIEVNADITTVGGAISLTSKNGSIKTDNKFINFDSNGSSEGGAIKITSAGLVDIGNMDSSSTSGAGGEIIINARGDISIGELTSSGFSRGGNINLTSTNGAIEAKNFSFETQFEAIEAASGATSSSINGSGGNVTFSAATRVSVGNIDTGGGLGNGDIFLSGNEIDLLRGPNSVNGKGPSNPGGNLLIQPAIREQDIVIGGSAETGDLDLTAADLAALRDGFSTITIGRADGAHEITVTDAVFRDPVTIQTPAGGSITVNASGTGPGLRGVDDASLTLIGPGATTTLNADVTTEGEPIVIDDAVLLGAEVVLATTQGESEGAGIEILGPVDGAQAFTLNAGAGAIDLREPVGGRTALRELTATGSRIDVQTVSTQGDQTYTGAVTFNGRGYSTGGGAFTVAGPSTLGSDVTVRSEGGAMRFEGAVDGDEAGSNRTLELEAESGTVGLGPVGTGTVLGEVTVEAGSLTAAALRVMNDIALSTDEIALNGAVASEGGGNLTLQPRQPGTPMVLGTVSSDNLLSSTFSLDTTELGFLEEGFGSITVGRSDGMHLTTVTDAIFRDPVTIQTPAGGSITVNASGTGPGLRGVDDASLTLIGPGATTTLNADVTTEGEPIVIDDAVLLGAEVALDTTAKGSIAGANIVFEGPVIADSNLLSLTAGMEGDINAANRGNDFATVEIPTGHDVLIWDRNEINLASSSVTGALEVTAASGINGIGPLTVTGTASFNGGAGPILLADEGNDFVDTVFLNNSGANEVRITDINGLRLGPSMVGSSDFVVTTDTLDVLDGTEAGASIAGSGRLILQPLSPEQPITLGRSEGGFQLTNQELGRFQEGFETITIGRADGAHRITVTEAVFRDPVILRTPVGGSITVNALGSAPGLSGVDDASLTLVGAGATTTLNADVVTQGQPIIFNDAVLLGMAVQLDTTQGEAPGADIRFNGPVNGQQALILSAGNGAGDIIFSHDVGAVTPLGPITIDSARNVTMNGRFVAGDTRVIYSGDFTTVKDSLNLASLFIEPTGTSATIFGTVAGVSGLGTAVMVEGPVGDPNFTINGCTIGAPCFLPPSAEPNREVNLLVQEVPVLVIEEPPLWVIRTRRNPFADQMTFQLPSLGDRTQSVSSTEESTPRFSNLGGGTGGMPSGDPSTSQFSNLGNEELWVKEPEDD</sequence>
<accession>A0A4P7C2Q3</accession>
<dbReference type="RefSeq" id="WP_134358440.1">
    <property type="nucleotide sequence ID" value="NZ_CP038033.1"/>
</dbReference>
<dbReference type="SUPFAM" id="SSF51126">
    <property type="entry name" value="Pectin lyase-like"/>
    <property type="match status" value="1"/>
</dbReference>
<dbReference type="InterPro" id="IPR050909">
    <property type="entry name" value="Bact_Autotransporter_VF"/>
</dbReference>
<reference evidence="6 7" key="1">
    <citation type="submission" date="2019-03" db="EMBL/GenBank/DDBJ databases">
        <title>The genome sequence of Nitrosococcus wardiae strain D1FHST reveals the archetypal metabolic capacity of ammonia-oxidizing Gammaproteobacteria.</title>
        <authorList>
            <person name="Wang L."/>
            <person name="Lim C.K."/>
            <person name="Hanson T.E."/>
            <person name="Dang H."/>
            <person name="Klotz M.G."/>
        </authorList>
    </citation>
    <scope>NUCLEOTIDE SEQUENCE [LARGE SCALE GENOMIC DNA]</scope>
    <source>
        <strain evidence="6 7">D1FHS</strain>
    </source>
</reference>
<dbReference type="InterPro" id="IPR008638">
    <property type="entry name" value="FhaB/CdiA-like_TPS"/>
</dbReference>
<evidence type="ECO:0000256" key="4">
    <source>
        <dbReference type="SAM" id="MobiDB-lite"/>
    </source>
</evidence>
<dbReference type="GO" id="GO:0005576">
    <property type="term" value="C:extracellular region"/>
    <property type="evidence" value="ECO:0007669"/>
    <property type="project" value="UniProtKB-SubCell"/>
</dbReference>
<dbReference type="Gene3D" id="2.160.20.10">
    <property type="entry name" value="Single-stranded right-handed beta-helix, Pectin lyase-like"/>
    <property type="match status" value="1"/>
</dbReference>
<gene>
    <name evidence="6" type="ORF">E3U44_12135</name>
</gene>